<evidence type="ECO:0000256" key="11">
    <source>
        <dbReference type="RuleBase" id="RU004504"/>
    </source>
</evidence>
<dbReference type="EMBL" id="RSCJ01000001">
    <property type="protein sequence ID" value="RUR86897.1"/>
    <property type="molecule type" value="Genomic_DNA"/>
</dbReference>
<dbReference type="GO" id="GO:0046872">
    <property type="term" value="F:metal ion binding"/>
    <property type="evidence" value="ECO:0007669"/>
    <property type="project" value="UniProtKB-KW"/>
</dbReference>
<dbReference type="EC" id="2.8.1.7" evidence="4"/>
<evidence type="ECO:0000259" key="12">
    <source>
        <dbReference type="Pfam" id="PF00266"/>
    </source>
</evidence>
<dbReference type="InterPro" id="IPR000192">
    <property type="entry name" value="Aminotrans_V_dom"/>
</dbReference>
<comment type="similarity">
    <text evidence="2">Belongs to the class-V pyridoxal-phosphate-dependent aminotransferase family. NifS/IscS subfamily.</text>
</comment>
<dbReference type="PANTHER" id="PTHR11601:SF34">
    <property type="entry name" value="CYSTEINE DESULFURASE"/>
    <property type="match status" value="1"/>
</dbReference>
<dbReference type="AlphaFoldDB" id="A0A433NRL9"/>
<comment type="cofactor">
    <cofactor evidence="1 11">
        <name>pyridoxal 5'-phosphate</name>
        <dbReference type="ChEBI" id="CHEBI:597326"/>
    </cofactor>
</comment>
<dbReference type="STRING" id="211165.GCA_000317285_05253"/>
<evidence type="ECO:0000313" key="14">
    <source>
        <dbReference type="Proteomes" id="UP000268857"/>
    </source>
</evidence>
<dbReference type="SUPFAM" id="SSF53383">
    <property type="entry name" value="PLP-dependent transferases"/>
    <property type="match status" value="1"/>
</dbReference>
<evidence type="ECO:0000256" key="10">
    <source>
        <dbReference type="ARBA" id="ARBA00050776"/>
    </source>
</evidence>
<dbReference type="PIRSF" id="PIRSF005572">
    <property type="entry name" value="NifS"/>
    <property type="match status" value="1"/>
</dbReference>
<comment type="caution">
    <text evidence="13">The sequence shown here is derived from an EMBL/GenBank/DDBJ whole genome shotgun (WGS) entry which is preliminary data.</text>
</comment>
<dbReference type="NCBIfam" id="NF002806">
    <property type="entry name" value="PRK02948.1"/>
    <property type="match status" value="1"/>
</dbReference>
<reference evidence="13 14" key="1">
    <citation type="journal article" date="2019" name="Genome Biol. Evol.">
        <title>Day and night: Metabolic profiles and evolutionary relationships of six axenic non-marine cyanobacteria.</title>
        <authorList>
            <person name="Will S.E."/>
            <person name="Henke P."/>
            <person name="Boedeker C."/>
            <person name="Huang S."/>
            <person name="Brinkmann H."/>
            <person name="Rohde M."/>
            <person name="Jarek M."/>
            <person name="Friedl T."/>
            <person name="Seufert S."/>
            <person name="Schumacher M."/>
            <person name="Overmann J."/>
            <person name="Neumann-Schaal M."/>
            <person name="Petersen J."/>
        </authorList>
    </citation>
    <scope>NUCLEOTIDE SEQUENCE [LARGE SCALE GENOMIC DNA]</scope>
    <source>
        <strain evidence="13 14">PCC 6912</strain>
    </source>
</reference>
<dbReference type="Gene3D" id="1.10.260.50">
    <property type="match status" value="1"/>
</dbReference>
<dbReference type="PANTHER" id="PTHR11601">
    <property type="entry name" value="CYSTEINE DESULFURYLASE FAMILY MEMBER"/>
    <property type="match status" value="1"/>
</dbReference>
<dbReference type="Proteomes" id="UP000268857">
    <property type="component" value="Unassembled WGS sequence"/>
</dbReference>
<evidence type="ECO:0000256" key="8">
    <source>
        <dbReference type="ARBA" id="ARBA00023004"/>
    </source>
</evidence>
<name>A0A433NRL9_CHLFR</name>
<dbReference type="PROSITE" id="PS00595">
    <property type="entry name" value="AA_TRANSFER_CLASS_5"/>
    <property type="match status" value="1"/>
</dbReference>
<evidence type="ECO:0000256" key="7">
    <source>
        <dbReference type="ARBA" id="ARBA00022898"/>
    </source>
</evidence>
<keyword evidence="9" id="KW-0411">Iron-sulfur</keyword>
<dbReference type="OrthoDB" id="9808002at2"/>
<evidence type="ECO:0000256" key="2">
    <source>
        <dbReference type="ARBA" id="ARBA00006490"/>
    </source>
</evidence>
<dbReference type="InterPro" id="IPR015424">
    <property type="entry name" value="PyrdxlP-dep_Trfase"/>
</dbReference>
<dbReference type="InterPro" id="IPR015421">
    <property type="entry name" value="PyrdxlP-dep_Trfase_major"/>
</dbReference>
<evidence type="ECO:0000256" key="3">
    <source>
        <dbReference type="ARBA" id="ARBA00011738"/>
    </source>
</evidence>
<dbReference type="Gene3D" id="3.90.1150.10">
    <property type="entry name" value="Aspartate Aminotransferase, domain 1"/>
    <property type="match status" value="1"/>
</dbReference>
<evidence type="ECO:0000313" key="13">
    <source>
        <dbReference type="EMBL" id="RUR86897.1"/>
    </source>
</evidence>
<dbReference type="Gene3D" id="3.40.640.10">
    <property type="entry name" value="Type I PLP-dependent aspartate aminotransferase-like (Major domain)"/>
    <property type="match status" value="1"/>
</dbReference>
<evidence type="ECO:0000256" key="1">
    <source>
        <dbReference type="ARBA" id="ARBA00001933"/>
    </source>
</evidence>
<proteinExistence type="inferred from homology"/>
<protein>
    <recommendedName>
        <fullName evidence="4">cysteine desulfurase</fullName>
        <ecNumber evidence="4">2.8.1.7</ecNumber>
    </recommendedName>
</protein>
<organism evidence="13 14">
    <name type="scientific">Chlorogloeopsis fritschii PCC 6912</name>
    <dbReference type="NCBI Taxonomy" id="211165"/>
    <lineage>
        <taxon>Bacteria</taxon>
        <taxon>Bacillati</taxon>
        <taxon>Cyanobacteriota</taxon>
        <taxon>Cyanophyceae</taxon>
        <taxon>Nostocales</taxon>
        <taxon>Chlorogloeopsidaceae</taxon>
        <taxon>Chlorogloeopsis</taxon>
    </lineage>
</organism>
<dbReference type="Pfam" id="PF00266">
    <property type="entry name" value="Aminotran_5"/>
    <property type="match status" value="1"/>
</dbReference>
<evidence type="ECO:0000256" key="5">
    <source>
        <dbReference type="ARBA" id="ARBA00022679"/>
    </source>
</evidence>
<gene>
    <name evidence="13" type="primary">nifS</name>
    <name evidence="13" type="ORF">PCC6912_03400</name>
</gene>
<sequence length="388" mass="41521">MQVYLDYSATTPTRPEAIAAMQAAMTQHWGNPSSLHEWGQRAATAIEQARMQVAGLINAPAESIIFTSGGTEADNLAIMGVARLYTKPQHIIISNVEHSAITEPARLLEQWGWQVTRLEVDGKGRVNPLDLKAALQDNTVLVSVIYGQSEVGTLQPIAELGKIARSSGVLFHTDAVQLAGRLPIDVQELPVDLLSLSSHKIYGPQGAGALYVRPGVELVPLLGGGGQEMRLRSGTQAVPIITGFGVAAELAAQEMATETPRLVNLRDRLFSLLADIPGLKPTGDLVHRLPHHVSFCLEHNDGEKINGRSLVRELNRAGIGISAGAACNSGKLNPSPILLAMGYSEKAALAGVRMTLGRDTTSDDVDWVAMVLKQVLQRLSPVELVVIS</sequence>
<comment type="catalytic activity">
    <reaction evidence="10">
        <text>(sulfur carrier)-H + L-cysteine = (sulfur carrier)-SH + L-alanine</text>
        <dbReference type="Rhea" id="RHEA:43892"/>
        <dbReference type="Rhea" id="RHEA-COMP:14737"/>
        <dbReference type="Rhea" id="RHEA-COMP:14739"/>
        <dbReference type="ChEBI" id="CHEBI:29917"/>
        <dbReference type="ChEBI" id="CHEBI:35235"/>
        <dbReference type="ChEBI" id="CHEBI:57972"/>
        <dbReference type="ChEBI" id="CHEBI:64428"/>
        <dbReference type="EC" id="2.8.1.7"/>
    </reaction>
</comment>
<dbReference type="GO" id="GO:0051536">
    <property type="term" value="F:iron-sulfur cluster binding"/>
    <property type="evidence" value="ECO:0007669"/>
    <property type="project" value="UniProtKB-KW"/>
</dbReference>
<feature type="domain" description="Aminotransferase class V" evidence="12">
    <location>
        <begin position="3"/>
        <end position="366"/>
    </location>
</feature>
<dbReference type="InterPro" id="IPR015422">
    <property type="entry name" value="PyrdxlP-dep_Trfase_small"/>
</dbReference>
<dbReference type="InterPro" id="IPR020578">
    <property type="entry name" value="Aminotrans_V_PyrdxlP_BS"/>
</dbReference>
<dbReference type="FunFam" id="3.40.640.10:FF:000084">
    <property type="entry name" value="IscS-like cysteine desulfurase"/>
    <property type="match status" value="1"/>
</dbReference>
<evidence type="ECO:0000256" key="9">
    <source>
        <dbReference type="ARBA" id="ARBA00023014"/>
    </source>
</evidence>
<comment type="subunit">
    <text evidence="3">Homodimer.</text>
</comment>
<keyword evidence="6" id="KW-0479">Metal-binding</keyword>
<keyword evidence="5" id="KW-0808">Transferase</keyword>
<keyword evidence="8" id="KW-0408">Iron</keyword>
<dbReference type="GO" id="GO:0031071">
    <property type="term" value="F:cysteine desulfurase activity"/>
    <property type="evidence" value="ECO:0007669"/>
    <property type="project" value="UniProtKB-EC"/>
</dbReference>
<keyword evidence="14" id="KW-1185">Reference proteome</keyword>
<keyword evidence="7" id="KW-0663">Pyridoxal phosphate</keyword>
<accession>A0A433NRL9</accession>
<evidence type="ECO:0000256" key="4">
    <source>
        <dbReference type="ARBA" id="ARBA00012239"/>
    </source>
</evidence>
<dbReference type="RefSeq" id="WP_016874187.1">
    <property type="nucleotide sequence ID" value="NZ_AJLN01000116.1"/>
</dbReference>
<evidence type="ECO:0000256" key="6">
    <source>
        <dbReference type="ARBA" id="ARBA00022723"/>
    </source>
</evidence>
<dbReference type="InterPro" id="IPR016454">
    <property type="entry name" value="Cysteine_dSase"/>
</dbReference>